<name>A0A7W5ARF3_9ACTN</name>
<keyword evidence="1" id="KW-0472">Membrane</keyword>
<feature type="transmembrane region" description="Helical" evidence="1">
    <location>
        <begin position="452"/>
        <end position="470"/>
    </location>
</feature>
<feature type="transmembrane region" description="Helical" evidence="1">
    <location>
        <begin position="151"/>
        <end position="176"/>
    </location>
</feature>
<dbReference type="EMBL" id="JACHXF010000030">
    <property type="protein sequence ID" value="MBB3100925.1"/>
    <property type="molecule type" value="Genomic_DNA"/>
</dbReference>
<feature type="transmembrane region" description="Helical" evidence="1">
    <location>
        <begin position="77"/>
        <end position="98"/>
    </location>
</feature>
<evidence type="ECO:0000313" key="2">
    <source>
        <dbReference type="EMBL" id="MBB3100925.1"/>
    </source>
</evidence>
<comment type="caution">
    <text evidence="2">The sequence shown here is derived from an EMBL/GenBank/DDBJ whole genome shotgun (WGS) entry which is preliminary data.</text>
</comment>
<feature type="transmembrane region" description="Helical" evidence="1">
    <location>
        <begin position="235"/>
        <end position="256"/>
    </location>
</feature>
<feature type="transmembrane region" description="Helical" evidence="1">
    <location>
        <begin position="496"/>
        <end position="516"/>
    </location>
</feature>
<feature type="transmembrane region" description="Helical" evidence="1">
    <location>
        <begin position="119"/>
        <end position="145"/>
    </location>
</feature>
<protein>
    <submittedName>
        <fullName evidence="2">ABC-2 type transport system permease protein</fullName>
    </submittedName>
</protein>
<feature type="transmembrane region" description="Helical" evidence="1">
    <location>
        <begin position="188"/>
        <end position="209"/>
    </location>
</feature>
<evidence type="ECO:0000313" key="3">
    <source>
        <dbReference type="Proteomes" id="UP000590749"/>
    </source>
</evidence>
<dbReference type="RefSeq" id="WP_183227024.1">
    <property type="nucleotide sequence ID" value="NZ_BMPW01000031.1"/>
</dbReference>
<feature type="transmembrane region" description="Helical" evidence="1">
    <location>
        <begin position="385"/>
        <end position="406"/>
    </location>
</feature>
<keyword evidence="1" id="KW-0812">Transmembrane</keyword>
<feature type="transmembrane region" description="Helical" evidence="1">
    <location>
        <begin position="343"/>
        <end position="364"/>
    </location>
</feature>
<dbReference type="AlphaFoldDB" id="A0A7W5ARF3"/>
<keyword evidence="1" id="KW-1133">Transmembrane helix</keyword>
<evidence type="ECO:0000256" key="1">
    <source>
        <dbReference type="SAM" id="Phobius"/>
    </source>
</evidence>
<sequence length="523" mass="53792">MTGTLSLLRLVLRRDRVAMPLWVLGLGLLPYVYVTGFDTLFATAQERIDYARISSGNAGFVALYGPLHGDSIGELTVWRGGFVPVMIGLAALLTVIRHTRADEEAGRTELIRATVVGRFAQLAAAVLGTAAACLVMGVLVVVTLIGKGLPAGGSVALGAVFTLSGWVFAGVGAVAAQVSETARGARTIAVLVLGAAYVLRMGGDISALGDERMEWLSWLSPVGWLHRVFPFGADAWGPALLTLVVSVATVGAAAYLSTRRDVGGALVAGRLGPATAAAGLNSPVALAWRLHRGLLFGWTGGFAALGLVFGGVAGSVAELTEDSANVSEVFSRFGGADAVLDNYFSTTAAICGVIVSCYAVQAALRMRDEEQTGHAEAVLSTAVNRYAWATGHLLFALLGPAAALLAQGLTAGLVHGDPGPVLGASIAQLPAVWVLAGLTVLLVGAAPRLAQAAWAAVAACLLVMLVGPLLEVDQWVLDISPFTHVPHLPGGDLTTVPLMMLILIAAGLGGAGLIALRRRDLPV</sequence>
<keyword evidence="3" id="KW-1185">Reference proteome</keyword>
<gene>
    <name evidence="2" type="ORF">FHR83_008651</name>
</gene>
<reference evidence="2 3" key="1">
    <citation type="submission" date="2020-08" db="EMBL/GenBank/DDBJ databases">
        <title>Genomic Encyclopedia of Type Strains, Phase III (KMG-III): the genomes of soil and plant-associated and newly described type strains.</title>
        <authorList>
            <person name="Whitman W."/>
        </authorList>
    </citation>
    <scope>NUCLEOTIDE SEQUENCE [LARGE SCALE GENOMIC DNA]</scope>
    <source>
        <strain evidence="2 3">CECT 3287</strain>
    </source>
</reference>
<feature type="transmembrane region" description="Helical" evidence="1">
    <location>
        <begin position="295"/>
        <end position="317"/>
    </location>
</feature>
<dbReference type="Proteomes" id="UP000590749">
    <property type="component" value="Unassembled WGS sequence"/>
</dbReference>
<accession>A0A7W5ARF3</accession>
<organism evidence="2 3">
    <name type="scientific">Actinoplanes campanulatus</name>
    <dbReference type="NCBI Taxonomy" id="113559"/>
    <lineage>
        <taxon>Bacteria</taxon>
        <taxon>Bacillati</taxon>
        <taxon>Actinomycetota</taxon>
        <taxon>Actinomycetes</taxon>
        <taxon>Micromonosporales</taxon>
        <taxon>Micromonosporaceae</taxon>
        <taxon>Actinoplanes</taxon>
    </lineage>
</organism>
<feature type="transmembrane region" description="Helical" evidence="1">
    <location>
        <begin position="21"/>
        <end position="42"/>
    </location>
</feature>
<proteinExistence type="predicted"/>
<feature type="transmembrane region" description="Helical" evidence="1">
    <location>
        <begin position="426"/>
        <end position="445"/>
    </location>
</feature>